<dbReference type="PROSITE" id="PS00149">
    <property type="entry name" value="SULFATASE_2"/>
    <property type="match status" value="1"/>
</dbReference>
<reference evidence="6 7" key="1">
    <citation type="submission" date="2019-02" db="EMBL/GenBank/DDBJ databases">
        <title>Deep-cultivation of Planctomycetes and their phenomic and genomic characterization uncovers novel biology.</title>
        <authorList>
            <person name="Wiegand S."/>
            <person name="Jogler M."/>
            <person name="Boedeker C."/>
            <person name="Pinto D."/>
            <person name="Vollmers J."/>
            <person name="Rivas-Marin E."/>
            <person name="Kohn T."/>
            <person name="Peeters S.H."/>
            <person name="Heuer A."/>
            <person name="Rast P."/>
            <person name="Oberbeckmann S."/>
            <person name="Bunk B."/>
            <person name="Jeske O."/>
            <person name="Meyerdierks A."/>
            <person name="Storesund J.E."/>
            <person name="Kallscheuer N."/>
            <person name="Luecker S."/>
            <person name="Lage O.M."/>
            <person name="Pohl T."/>
            <person name="Merkel B.J."/>
            <person name="Hornburger P."/>
            <person name="Mueller R.-W."/>
            <person name="Bruemmer F."/>
            <person name="Labrenz M."/>
            <person name="Spormann A.M."/>
            <person name="Op den Camp H."/>
            <person name="Overmann J."/>
            <person name="Amann R."/>
            <person name="Jetten M.S.M."/>
            <person name="Mascher T."/>
            <person name="Medema M.H."/>
            <person name="Devos D.P."/>
            <person name="Kaster A.-K."/>
            <person name="Ovreas L."/>
            <person name="Rohde M."/>
            <person name="Galperin M.Y."/>
            <person name="Jogler C."/>
        </authorList>
    </citation>
    <scope>NUCLEOTIDE SEQUENCE [LARGE SCALE GENOMIC DNA]</scope>
    <source>
        <strain evidence="6 7">ElP</strain>
    </source>
</reference>
<name>A0A518H5N4_9BACT</name>
<dbReference type="InterPro" id="IPR024607">
    <property type="entry name" value="Sulfatase_CS"/>
</dbReference>
<organism evidence="6 7">
    <name type="scientific">Tautonia plasticadhaerens</name>
    <dbReference type="NCBI Taxonomy" id="2527974"/>
    <lineage>
        <taxon>Bacteria</taxon>
        <taxon>Pseudomonadati</taxon>
        <taxon>Planctomycetota</taxon>
        <taxon>Planctomycetia</taxon>
        <taxon>Isosphaerales</taxon>
        <taxon>Isosphaeraceae</taxon>
        <taxon>Tautonia</taxon>
    </lineage>
</organism>
<gene>
    <name evidence="6" type="primary">atsA_19</name>
    <name evidence="6" type="ORF">ElP_40690</name>
</gene>
<evidence type="ECO:0000256" key="4">
    <source>
        <dbReference type="ARBA" id="ARBA00022837"/>
    </source>
</evidence>
<dbReference type="PANTHER" id="PTHR42693">
    <property type="entry name" value="ARYLSULFATASE FAMILY MEMBER"/>
    <property type="match status" value="1"/>
</dbReference>
<dbReference type="InterPro" id="IPR017850">
    <property type="entry name" value="Alkaline_phosphatase_core_sf"/>
</dbReference>
<evidence type="ECO:0000313" key="6">
    <source>
        <dbReference type="EMBL" id="QDV36155.1"/>
    </source>
</evidence>
<keyword evidence="3 6" id="KW-0378">Hydrolase</keyword>
<protein>
    <submittedName>
        <fullName evidence="6">Arylsulfatase</fullName>
        <ecNumber evidence="6">3.1.6.1</ecNumber>
    </submittedName>
</protein>
<sequence length="551" mass="60923">MRLRVRWQTVSFVSWSILAMIGGVRADDRPNIVLIMADDLGYSDLGCFGGEIATPNLDRLAAAGLRFSQFYNTSRCCPTRASLMTGLYPHRAGVGRMTFDAGQPGYRGTLRDDTVTIAEVLGSSGYQTMMVGKWHLSLTPDGPRNAEWVGHRLDLGPFSDPATYPVNRGFDAHFGTIWGVVDYFDPFSLVRGTEPVEAVPGGFYYTDAINDEAARMIAQADDDRPFFLYVAHTAPHWPLHAPPEDIDRYADTYADGWDALRDSRYRRMIDLGLIDPETAPLPPRVQPDRSWDENPHQPWEARAMAVHAAMVDRMDRGIGRILDALGEQGRLEDTLILFLSDNGASPEVPGRPGFDRPSHTRDGREVVYTTEKEVLPGPETTFAGIGPMWANAVNTPLRRWKAETFEGGICTPLIAHWPAGLGVEGGTITAQPGHVIDVMATCVDLAGASYPTTFEGRAIAPMEGLSLVPILRGGHREGHDVLYWEHFGSRALRRGGWKLIAPSGRPWQLYNLAEDRTETVDRAVERPDLVAELSALYDAWAARDLVEPTPE</sequence>
<evidence type="ECO:0000256" key="3">
    <source>
        <dbReference type="ARBA" id="ARBA00022801"/>
    </source>
</evidence>
<dbReference type="Pfam" id="PF00884">
    <property type="entry name" value="Sulfatase"/>
    <property type="match status" value="1"/>
</dbReference>
<dbReference type="Proteomes" id="UP000317835">
    <property type="component" value="Chromosome"/>
</dbReference>
<proteinExistence type="inferred from homology"/>
<dbReference type="AlphaFoldDB" id="A0A518H5N4"/>
<keyword evidence="2" id="KW-0479">Metal-binding</keyword>
<feature type="domain" description="Sulfatase N-terminal" evidence="5">
    <location>
        <begin position="30"/>
        <end position="448"/>
    </location>
</feature>
<dbReference type="OrthoDB" id="9783154at2"/>
<evidence type="ECO:0000256" key="2">
    <source>
        <dbReference type="ARBA" id="ARBA00022723"/>
    </source>
</evidence>
<dbReference type="Gene3D" id="3.40.720.10">
    <property type="entry name" value="Alkaline Phosphatase, subunit A"/>
    <property type="match status" value="1"/>
</dbReference>
<dbReference type="SUPFAM" id="SSF53649">
    <property type="entry name" value="Alkaline phosphatase-like"/>
    <property type="match status" value="1"/>
</dbReference>
<dbReference type="FunFam" id="3.40.720.10:FF:000047">
    <property type="entry name" value="Arylsulfatase"/>
    <property type="match status" value="1"/>
</dbReference>
<dbReference type="Gene3D" id="3.30.1120.10">
    <property type="match status" value="1"/>
</dbReference>
<evidence type="ECO:0000256" key="1">
    <source>
        <dbReference type="ARBA" id="ARBA00008779"/>
    </source>
</evidence>
<comment type="similarity">
    <text evidence="1">Belongs to the sulfatase family.</text>
</comment>
<dbReference type="CDD" id="cd16025">
    <property type="entry name" value="PAS_like"/>
    <property type="match status" value="1"/>
</dbReference>
<dbReference type="KEGG" id="tpla:ElP_40690"/>
<keyword evidence="7" id="KW-1185">Reference proteome</keyword>
<dbReference type="PANTHER" id="PTHR42693:SF53">
    <property type="entry name" value="ENDO-4-O-SULFATASE"/>
    <property type="match status" value="1"/>
</dbReference>
<dbReference type="GO" id="GO:0046872">
    <property type="term" value="F:metal ion binding"/>
    <property type="evidence" value="ECO:0007669"/>
    <property type="project" value="UniProtKB-KW"/>
</dbReference>
<evidence type="ECO:0000259" key="5">
    <source>
        <dbReference type="Pfam" id="PF00884"/>
    </source>
</evidence>
<dbReference type="InterPro" id="IPR050738">
    <property type="entry name" value="Sulfatase"/>
</dbReference>
<keyword evidence="4" id="KW-0106">Calcium</keyword>
<dbReference type="InterPro" id="IPR000917">
    <property type="entry name" value="Sulfatase_N"/>
</dbReference>
<evidence type="ECO:0000313" key="7">
    <source>
        <dbReference type="Proteomes" id="UP000317835"/>
    </source>
</evidence>
<dbReference type="EMBL" id="CP036426">
    <property type="protein sequence ID" value="QDV36155.1"/>
    <property type="molecule type" value="Genomic_DNA"/>
</dbReference>
<dbReference type="RefSeq" id="WP_145272241.1">
    <property type="nucleotide sequence ID" value="NZ_CP036426.1"/>
</dbReference>
<accession>A0A518H5N4</accession>
<dbReference type="GO" id="GO:0004065">
    <property type="term" value="F:arylsulfatase activity"/>
    <property type="evidence" value="ECO:0007669"/>
    <property type="project" value="UniProtKB-EC"/>
</dbReference>
<dbReference type="EC" id="3.1.6.1" evidence="6"/>